<proteinExistence type="predicted"/>
<protein>
    <recommendedName>
        <fullName evidence="1">Protein kinase domain-containing protein</fullName>
    </recommendedName>
</protein>
<accession>A0AAN6RQP8</accession>
<evidence type="ECO:0000259" key="1">
    <source>
        <dbReference type="PROSITE" id="PS50011"/>
    </source>
</evidence>
<dbReference type="Gene3D" id="1.10.510.10">
    <property type="entry name" value="Transferase(Phosphotransferase) domain 1"/>
    <property type="match status" value="1"/>
</dbReference>
<gene>
    <name evidence="2" type="ORF">C8A05DRAFT_18538</name>
</gene>
<dbReference type="GO" id="GO:0005524">
    <property type="term" value="F:ATP binding"/>
    <property type="evidence" value="ECO:0007669"/>
    <property type="project" value="InterPro"/>
</dbReference>
<dbReference type="Proteomes" id="UP001303889">
    <property type="component" value="Unassembled WGS sequence"/>
</dbReference>
<reference evidence="2" key="1">
    <citation type="journal article" date="2023" name="Mol. Phylogenet. Evol.">
        <title>Genome-scale phylogeny and comparative genomics of the fungal order Sordariales.</title>
        <authorList>
            <person name="Hensen N."/>
            <person name="Bonometti L."/>
            <person name="Westerberg I."/>
            <person name="Brannstrom I.O."/>
            <person name="Guillou S."/>
            <person name="Cros-Aarteil S."/>
            <person name="Calhoun S."/>
            <person name="Haridas S."/>
            <person name="Kuo A."/>
            <person name="Mondo S."/>
            <person name="Pangilinan J."/>
            <person name="Riley R."/>
            <person name="LaButti K."/>
            <person name="Andreopoulos B."/>
            <person name="Lipzen A."/>
            <person name="Chen C."/>
            <person name="Yan M."/>
            <person name="Daum C."/>
            <person name="Ng V."/>
            <person name="Clum A."/>
            <person name="Steindorff A."/>
            <person name="Ohm R.A."/>
            <person name="Martin F."/>
            <person name="Silar P."/>
            <person name="Natvig D.O."/>
            <person name="Lalanne C."/>
            <person name="Gautier V."/>
            <person name="Ament-Velasquez S.L."/>
            <person name="Kruys A."/>
            <person name="Hutchinson M.I."/>
            <person name="Powell A.J."/>
            <person name="Barry K."/>
            <person name="Miller A.N."/>
            <person name="Grigoriev I.V."/>
            <person name="Debuchy R."/>
            <person name="Gladieux P."/>
            <person name="Hiltunen Thoren M."/>
            <person name="Johannesson H."/>
        </authorList>
    </citation>
    <scope>NUCLEOTIDE SEQUENCE</scope>
    <source>
        <strain evidence="2">CBS 103.79</strain>
    </source>
</reference>
<keyword evidence="3" id="KW-1185">Reference proteome</keyword>
<evidence type="ECO:0000313" key="2">
    <source>
        <dbReference type="EMBL" id="KAK3898953.1"/>
    </source>
</evidence>
<dbReference type="InterPro" id="IPR000719">
    <property type="entry name" value="Prot_kinase_dom"/>
</dbReference>
<dbReference type="PANTHER" id="PTHR44305">
    <property type="entry name" value="SI:DKEY-192D15.2-RELATED"/>
    <property type="match status" value="1"/>
</dbReference>
<dbReference type="EMBL" id="MU855854">
    <property type="protein sequence ID" value="KAK3898953.1"/>
    <property type="molecule type" value="Genomic_DNA"/>
</dbReference>
<dbReference type="PANTHER" id="PTHR44305:SF2">
    <property type="entry name" value="SI:DKEY-192D15.2"/>
    <property type="match status" value="1"/>
</dbReference>
<sequence length="607" mass="68886">MPRRDDLHSTRTRRDDLRRARRADLRARHNDLRVRQRDLAIYFHHWRLGARAHPSAAYPPLALINAPIPKPGRWPGFPPQQSPPEHRLRRPHNRVWDAAGPVQTEAAAREAVARRVREGLVEAGLRFVKVLGWGGLGVVALLEREGGGGRMVCKMDLKDRGDKGVQEEGLMHLRTAGAKHVVQRVVLNDRRAMRPASRASQVDEDDGDDYEMVDSDEVMQDMEMSATEKLDLDPQALFIEYLPRGRLDDYIAKVGEANTRFPDKVLWRIFECLFRGVVGMAYPDAFQTIGCNPRTENIPQVSETCAGFPILTSHCSRETMVHFDIDPLNVLVGEYDQGEHSDVPLLKIADLGIARIFNDELRMDVDRLWAMRRCGKSDILTPEHFSQEWDHIEDTPWEAQAATAGNFSWWTNLYQIMWSLITLHHPEYPPVVEQLQLTHPDGSVTTEWTYGGYLLSPRFAATSSALRNLVALCLVDNPNRRPAMSTLEETIERHVRGDGFESDQDRAAKEWAGQLFGGAPPPPEPVREFGGEGVDEGMRGGGVEEMWDQERGQLKGPEDEVAYRARMQAQEDERIREVNRIVGIRRAPRIKILVDRWAPGFVADLLI</sequence>
<feature type="domain" description="Protein kinase" evidence="1">
    <location>
        <begin position="125"/>
        <end position="497"/>
    </location>
</feature>
<dbReference type="SMART" id="SM00220">
    <property type="entry name" value="S_TKc"/>
    <property type="match status" value="1"/>
</dbReference>
<dbReference type="InterPro" id="IPR053083">
    <property type="entry name" value="TF_kinase-domain_protein"/>
</dbReference>
<dbReference type="PROSITE" id="PS50011">
    <property type="entry name" value="PROTEIN_KINASE_DOM"/>
    <property type="match status" value="1"/>
</dbReference>
<dbReference type="InterPro" id="IPR011009">
    <property type="entry name" value="Kinase-like_dom_sf"/>
</dbReference>
<dbReference type="GO" id="GO:0004672">
    <property type="term" value="F:protein kinase activity"/>
    <property type="evidence" value="ECO:0007669"/>
    <property type="project" value="InterPro"/>
</dbReference>
<reference evidence="2" key="2">
    <citation type="submission" date="2023-05" db="EMBL/GenBank/DDBJ databases">
        <authorList>
            <consortium name="Lawrence Berkeley National Laboratory"/>
            <person name="Steindorff A."/>
            <person name="Hensen N."/>
            <person name="Bonometti L."/>
            <person name="Westerberg I."/>
            <person name="Brannstrom I.O."/>
            <person name="Guillou S."/>
            <person name="Cros-Aarteil S."/>
            <person name="Calhoun S."/>
            <person name="Haridas S."/>
            <person name="Kuo A."/>
            <person name="Mondo S."/>
            <person name="Pangilinan J."/>
            <person name="Riley R."/>
            <person name="Labutti K."/>
            <person name="Andreopoulos B."/>
            <person name="Lipzen A."/>
            <person name="Chen C."/>
            <person name="Yanf M."/>
            <person name="Daum C."/>
            <person name="Ng V."/>
            <person name="Clum A."/>
            <person name="Ohm R."/>
            <person name="Martin F."/>
            <person name="Silar P."/>
            <person name="Natvig D."/>
            <person name="Lalanne C."/>
            <person name="Gautier V."/>
            <person name="Ament-Velasquez S.L."/>
            <person name="Kruys A."/>
            <person name="Hutchinson M.I."/>
            <person name="Powell A.J."/>
            <person name="Barry K."/>
            <person name="Miller A.N."/>
            <person name="Grigoriev I.V."/>
            <person name="Debuchy R."/>
            <person name="Gladieux P."/>
            <person name="Thoren M.H."/>
            <person name="Johannesson H."/>
        </authorList>
    </citation>
    <scope>NUCLEOTIDE SEQUENCE</scope>
    <source>
        <strain evidence="2">CBS 103.79</strain>
    </source>
</reference>
<name>A0AAN6RQP8_9PEZI</name>
<dbReference type="SUPFAM" id="SSF56112">
    <property type="entry name" value="Protein kinase-like (PK-like)"/>
    <property type="match status" value="1"/>
</dbReference>
<organism evidence="2 3">
    <name type="scientific">Staphylotrichum tortipilum</name>
    <dbReference type="NCBI Taxonomy" id="2831512"/>
    <lineage>
        <taxon>Eukaryota</taxon>
        <taxon>Fungi</taxon>
        <taxon>Dikarya</taxon>
        <taxon>Ascomycota</taxon>
        <taxon>Pezizomycotina</taxon>
        <taxon>Sordariomycetes</taxon>
        <taxon>Sordariomycetidae</taxon>
        <taxon>Sordariales</taxon>
        <taxon>Chaetomiaceae</taxon>
        <taxon>Staphylotrichum</taxon>
    </lineage>
</organism>
<evidence type="ECO:0000313" key="3">
    <source>
        <dbReference type="Proteomes" id="UP001303889"/>
    </source>
</evidence>
<comment type="caution">
    <text evidence="2">The sequence shown here is derived from an EMBL/GenBank/DDBJ whole genome shotgun (WGS) entry which is preliminary data.</text>
</comment>
<dbReference type="AlphaFoldDB" id="A0AAN6RQP8"/>